<dbReference type="Gene3D" id="3.40.630.30">
    <property type="match status" value="1"/>
</dbReference>
<gene>
    <name evidence="2" type="ORF">NKR23_g9855</name>
</gene>
<comment type="caution">
    <text evidence="2">The sequence shown here is derived from an EMBL/GenBank/DDBJ whole genome shotgun (WGS) entry which is preliminary data.</text>
</comment>
<reference evidence="2" key="1">
    <citation type="submission" date="2022-07" db="EMBL/GenBank/DDBJ databases">
        <title>Fungi with potential for degradation of polypropylene.</title>
        <authorList>
            <person name="Gostincar C."/>
        </authorList>
    </citation>
    <scope>NUCLEOTIDE SEQUENCE</scope>
    <source>
        <strain evidence="2">EXF-13308</strain>
    </source>
</reference>
<dbReference type="Proteomes" id="UP001174694">
    <property type="component" value="Unassembled WGS sequence"/>
</dbReference>
<name>A0AA38RGB7_9PEZI</name>
<dbReference type="EMBL" id="JANBVO010000040">
    <property type="protein sequence ID" value="KAJ9136479.1"/>
    <property type="molecule type" value="Genomic_DNA"/>
</dbReference>
<dbReference type="InterPro" id="IPR016181">
    <property type="entry name" value="Acyl_CoA_acyltransferase"/>
</dbReference>
<evidence type="ECO:0000259" key="1">
    <source>
        <dbReference type="Pfam" id="PF13302"/>
    </source>
</evidence>
<keyword evidence="3" id="KW-1185">Reference proteome</keyword>
<evidence type="ECO:0000313" key="2">
    <source>
        <dbReference type="EMBL" id="KAJ9136479.1"/>
    </source>
</evidence>
<dbReference type="SUPFAM" id="SSF55729">
    <property type="entry name" value="Acyl-CoA N-acyltransferases (Nat)"/>
    <property type="match status" value="1"/>
</dbReference>
<feature type="domain" description="N-acetyltransferase" evidence="1">
    <location>
        <begin position="23"/>
        <end position="194"/>
    </location>
</feature>
<dbReference type="InterPro" id="IPR000182">
    <property type="entry name" value="GNAT_dom"/>
</dbReference>
<dbReference type="AlphaFoldDB" id="A0AA38RGB7"/>
<sequence length="222" mass="23759">MASTSTPTTGYLSTSLPSPTHPITLRTIAPQDAPALAALLSDHRNMLFESPAPPQPMPLSTAELVIARMRDSAAAPSVLGPDGRPASGPGRVNLAVVYRGGGEEETMIGLSGFGSIKDLEEEEGAEGGGKRTVRMGDVGVMLDSAYRRRGHAAEAVRLSVEWGFRPVEEGGLQLDRVTAATLGENEPMVRLLTKKMGWEGTRRPAPEREGKEEVFFVVERPQ</sequence>
<protein>
    <recommendedName>
        <fullName evidence="1">N-acetyltransferase domain-containing protein</fullName>
    </recommendedName>
</protein>
<dbReference type="GO" id="GO:0016747">
    <property type="term" value="F:acyltransferase activity, transferring groups other than amino-acyl groups"/>
    <property type="evidence" value="ECO:0007669"/>
    <property type="project" value="InterPro"/>
</dbReference>
<dbReference type="Pfam" id="PF13302">
    <property type="entry name" value="Acetyltransf_3"/>
    <property type="match status" value="1"/>
</dbReference>
<accession>A0AA38RGB7</accession>
<evidence type="ECO:0000313" key="3">
    <source>
        <dbReference type="Proteomes" id="UP001174694"/>
    </source>
</evidence>
<proteinExistence type="predicted"/>
<organism evidence="2 3">
    <name type="scientific">Pleurostoma richardsiae</name>
    <dbReference type="NCBI Taxonomy" id="41990"/>
    <lineage>
        <taxon>Eukaryota</taxon>
        <taxon>Fungi</taxon>
        <taxon>Dikarya</taxon>
        <taxon>Ascomycota</taxon>
        <taxon>Pezizomycotina</taxon>
        <taxon>Sordariomycetes</taxon>
        <taxon>Sordariomycetidae</taxon>
        <taxon>Calosphaeriales</taxon>
        <taxon>Pleurostomataceae</taxon>
        <taxon>Pleurostoma</taxon>
    </lineage>
</organism>